<keyword evidence="7" id="KW-0449">Lipoprotein</keyword>
<dbReference type="InterPro" id="IPR050810">
    <property type="entry name" value="Bact_Secretion_Sys_Channel"/>
</dbReference>
<dbReference type="GO" id="GO:0009297">
    <property type="term" value="P:pilus assembly"/>
    <property type="evidence" value="ECO:0007669"/>
    <property type="project" value="InterPro"/>
</dbReference>
<dbReference type="GO" id="GO:0009306">
    <property type="term" value="P:protein secretion"/>
    <property type="evidence" value="ECO:0007669"/>
    <property type="project" value="InterPro"/>
</dbReference>
<proteinExistence type="predicted"/>
<dbReference type="Pfam" id="PF07655">
    <property type="entry name" value="Secretin_N_2"/>
    <property type="match status" value="1"/>
</dbReference>
<dbReference type="InterPro" id="IPR011514">
    <property type="entry name" value="Secretin_N_2"/>
</dbReference>
<keyword evidence="2" id="KW-0732">Signal</keyword>
<accession>A0A484U3V8</accession>
<evidence type="ECO:0000256" key="4">
    <source>
        <dbReference type="SAM" id="MobiDB-lite"/>
    </source>
</evidence>
<name>A0A484U3V8_9ZZZZ</name>
<feature type="domain" description="Secretin N-terminal" evidence="6">
    <location>
        <begin position="207"/>
        <end position="283"/>
    </location>
</feature>
<feature type="region of interest" description="Disordered" evidence="4">
    <location>
        <begin position="228"/>
        <end position="265"/>
    </location>
</feature>
<dbReference type="InterPro" id="IPR013359">
    <property type="entry name" value="Pilus_4B_PilN"/>
</dbReference>
<dbReference type="NCBIfam" id="TIGR02520">
    <property type="entry name" value="pilus_B_mal_scr"/>
    <property type="match status" value="1"/>
</dbReference>
<dbReference type="PANTHER" id="PTHR30332">
    <property type="entry name" value="PROBABLE GENERAL SECRETION PATHWAY PROTEIN D"/>
    <property type="match status" value="1"/>
</dbReference>
<dbReference type="PANTHER" id="PTHR30332:SF24">
    <property type="entry name" value="SECRETIN GSPD-RELATED"/>
    <property type="match status" value="1"/>
</dbReference>
<keyword evidence="3" id="KW-0472">Membrane</keyword>
<dbReference type="GO" id="GO:0015627">
    <property type="term" value="C:type II protein secretion system complex"/>
    <property type="evidence" value="ECO:0007669"/>
    <property type="project" value="TreeGrafter"/>
</dbReference>
<dbReference type="EMBL" id="CAADIN010000014">
    <property type="protein sequence ID" value="VFR86022.1"/>
    <property type="molecule type" value="Genomic_DNA"/>
</dbReference>
<evidence type="ECO:0000259" key="6">
    <source>
        <dbReference type="Pfam" id="PF07655"/>
    </source>
</evidence>
<sequence>MLHRLRSILFISVALVLGGCGALDRINEAMDRGDAAAEDLHQSLQDLRNEPVIPIRKIEEPWVSTTPVAVAEKTVPAALKCPLVYVPATAVSLFEISQAITRNCNVRVRVTQDAVDALNGRYANVMNSGVVGQTTAAAPLPPLVPPTQRGRIDDASQALPMMAGRPNNITIKWTGQPLAAFLDTVTSRFGLSWEYRNDTIRIYYLETRVLRVFARNAKTTMKTTVVAGTKVQSSSSGGSMGSSASSGSSESSGGSIQTTEITSEDSITEDIRNTLNAMHTPGTPPISYAASTGTVMVTDTPDVLDQIETYLAAENKVLTRQVLFFVQVLEVELTNVDQLGIDWSAVYNTLSGKYGLSLTNNFAVDSSAMSASAGVLDTATGGAAAFAGSKFIVNALSSQGKVVTSNQPILRTLNLRTAPLQISTETGYLAQSSSSQTANVGSMSSLSPGIIVTGFNLNLSPMITHGKTMLLDFDMNFSPEPTITRKESGEASIEVPTTNKRLFRQSISIESGQTMIISGFEQSTERSEKAGVGETYNWLFGGGGKTAGRRMAVAILVTPIIQD</sequence>
<feature type="compositionally biased region" description="Low complexity" evidence="4">
    <location>
        <begin position="233"/>
        <end position="261"/>
    </location>
</feature>
<dbReference type="AlphaFoldDB" id="A0A484U3V8"/>
<dbReference type="Pfam" id="PF00263">
    <property type="entry name" value="Secretin"/>
    <property type="match status" value="1"/>
</dbReference>
<evidence type="ECO:0000313" key="8">
    <source>
        <dbReference type="EMBL" id="VFR86022.1"/>
    </source>
</evidence>
<evidence type="ECO:0000313" key="7">
    <source>
        <dbReference type="EMBL" id="VFR81030.1"/>
    </source>
</evidence>
<evidence type="ECO:0000256" key="2">
    <source>
        <dbReference type="ARBA" id="ARBA00022729"/>
    </source>
</evidence>
<evidence type="ECO:0000256" key="3">
    <source>
        <dbReference type="ARBA" id="ARBA00023136"/>
    </source>
</evidence>
<dbReference type="PROSITE" id="PS51257">
    <property type="entry name" value="PROKAR_LIPOPROTEIN"/>
    <property type="match status" value="1"/>
</dbReference>
<dbReference type="EMBL" id="CAADIM010000018">
    <property type="protein sequence ID" value="VFR81030.1"/>
    <property type="molecule type" value="Genomic_DNA"/>
</dbReference>
<feature type="domain" description="Type II/III secretion system secretin-like" evidence="5">
    <location>
        <begin position="395"/>
        <end position="532"/>
    </location>
</feature>
<dbReference type="GO" id="GO:0019867">
    <property type="term" value="C:outer membrane"/>
    <property type="evidence" value="ECO:0007669"/>
    <property type="project" value="InterPro"/>
</dbReference>
<evidence type="ECO:0000259" key="5">
    <source>
        <dbReference type="Pfam" id="PF00263"/>
    </source>
</evidence>
<organism evidence="7">
    <name type="scientific">plant metagenome</name>
    <dbReference type="NCBI Taxonomy" id="1297885"/>
    <lineage>
        <taxon>unclassified sequences</taxon>
        <taxon>metagenomes</taxon>
        <taxon>organismal metagenomes</taxon>
    </lineage>
</organism>
<comment type="subcellular location">
    <subcellularLocation>
        <location evidence="1">Membrane</location>
    </subcellularLocation>
</comment>
<dbReference type="InterPro" id="IPR004846">
    <property type="entry name" value="T2SS/T3SS_dom"/>
</dbReference>
<evidence type="ECO:0000256" key="1">
    <source>
        <dbReference type="ARBA" id="ARBA00004370"/>
    </source>
</evidence>
<reference evidence="7" key="1">
    <citation type="submission" date="2019-03" db="EMBL/GenBank/DDBJ databases">
        <authorList>
            <person name="Danneels B."/>
        </authorList>
    </citation>
    <scope>NUCLEOTIDE SEQUENCE</scope>
</reference>
<protein>
    <submittedName>
        <fullName evidence="7">Lipoprotein</fullName>
    </submittedName>
</protein>
<gene>
    <name evidence="7" type="ORF">ISE1_2690</name>
    <name evidence="8" type="ORF">ISE2_4440</name>
</gene>